<protein>
    <submittedName>
        <fullName evidence="1">Uncharacterized protein</fullName>
    </submittedName>
</protein>
<dbReference type="InParanoid" id="F4RYJ2"/>
<dbReference type="RefSeq" id="XP_007414170.1">
    <property type="nucleotide sequence ID" value="XM_007414108.1"/>
</dbReference>
<accession>F4RYJ2</accession>
<reference evidence="2" key="1">
    <citation type="journal article" date="2011" name="Proc. Natl. Acad. Sci. U.S.A.">
        <title>Obligate biotrophy features unraveled by the genomic analysis of rust fungi.</title>
        <authorList>
            <person name="Duplessis S."/>
            <person name="Cuomo C.A."/>
            <person name="Lin Y.-C."/>
            <person name="Aerts A."/>
            <person name="Tisserant E."/>
            <person name="Veneault-Fourrey C."/>
            <person name="Joly D.L."/>
            <person name="Hacquard S."/>
            <person name="Amselem J."/>
            <person name="Cantarel B.L."/>
            <person name="Chiu R."/>
            <person name="Coutinho P.M."/>
            <person name="Feau N."/>
            <person name="Field M."/>
            <person name="Frey P."/>
            <person name="Gelhaye E."/>
            <person name="Goldberg J."/>
            <person name="Grabherr M.G."/>
            <person name="Kodira C.D."/>
            <person name="Kohler A."/>
            <person name="Kuees U."/>
            <person name="Lindquist E.A."/>
            <person name="Lucas S.M."/>
            <person name="Mago R."/>
            <person name="Mauceli E."/>
            <person name="Morin E."/>
            <person name="Murat C."/>
            <person name="Pangilinan J.L."/>
            <person name="Park R."/>
            <person name="Pearson M."/>
            <person name="Quesneville H."/>
            <person name="Rouhier N."/>
            <person name="Sakthikumar S."/>
            <person name="Salamov A.A."/>
            <person name="Schmutz J."/>
            <person name="Selles B."/>
            <person name="Shapiro H."/>
            <person name="Tanguay P."/>
            <person name="Tuskan G.A."/>
            <person name="Henrissat B."/>
            <person name="Van de Peer Y."/>
            <person name="Rouze P."/>
            <person name="Ellis J.G."/>
            <person name="Dodds P.N."/>
            <person name="Schein J.E."/>
            <person name="Zhong S."/>
            <person name="Hamelin R.C."/>
            <person name="Grigoriev I.V."/>
            <person name="Szabo L.J."/>
            <person name="Martin F."/>
        </authorList>
    </citation>
    <scope>NUCLEOTIDE SEQUENCE [LARGE SCALE GENOMIC DNA]</scope>
    <source>
        <strain evidence="2">98AG31 / pathotype 3-4-7</strain>
    </source>
</reference>
<gene>
    <name evidence="1" type="ORF">MELLADRAFT_91300</name>
</gene>
<dbReference type="GeneID" id="18935857"/>
<evidence type="ECO:0000313" key="2">
    <source>
        <dbReference type="Proteomes" id="UP000001072"/>
    </source>
</evidence>
<keyword evidence="2" id="KW-1185">Reference proteome</keyword>
<organism evidence="2">
    <name type="scientific">Melampsora larici-populina (strain 98AG31 / pathotype 3-4-7)</name>
    <name type="common">Poplar leaf rust fungus</name>
    <dbReference type="NCBI Taxonomy" id="747676"/>
    <lineage>
        <taxon>Eukaryota</taxon>
        <taxon>Fungi</taxon>
        <taxon>Dikarya</taxon>
        <taxon>Basidiomycota</taxon>
        <taxon>Pucciniomycotina</taxon>
        <taxon>Pucciniomycetes</taxon>
        <taxon>Pucciniales</taxon>
        <taxon>Melampsoraceae</taxon>
        <taxon>Melampsora</taxon>
    </lineage>
</organism>
<dbReference type="VEuPathDB" id="FungiDB:MELLADRAFT_91300"/>
<dbReference type="AlphaFoldDB" id="F4RYJ2"/>
<dbReference type="KEGG" id="mlr:MELLADRAFT_91300"/>
<dbReference type="EMBL" id="GL883130">
    <property type="protein sequence ID" value="EGG02481.1"/>
    <property type="molecule type" value="Genomic_DNA"/>
</dbReference>
<proteinExistence type="predicted"/>
<evidence type="ECO:0000313" key="1">
    <source>
        <dbReference type="EMBL" id="EGG02481.1"/>
    </source>
</evidence>
<dbReference type="Proteomes" id="UP000001072">
    <property type="component" value="Unassembled WGS sequence"/>
</dbReference>
<dbReference type="HOGENOM" id="CLU_032925_1_1_1"/>
<sequence>MPIPALPIEVIDNILAYFIEQSPKASHDPINSVNQPYLEPPLVSELLTFRLIDKNWANAVLPHVYDGVRVSSRFMISSLSRTLKDSFLIATMPRLSRLSFERLEYPILHISSYQIGDLANRTNEPCLSFQNWKVDYSSTLMKDIEGIITMCSDTLTDVRFRFNGSVGFSPGIIKAVERAQDLQILSIIGGFCGVPINDSDSIKDLLNAAPGLRSLYLQVPFLRRLSPPPGSLPQLEHLSVTCNPNNLTALRHLIEMIGENIKAFEYVPHDDRDHSVILAMRSSLRILFTDSLPDCLPVGVRDVDFPHLRLIRTIDSSIFITDYDRSHDYWRQVLRNYPGHSLMTPPRFRHIIFVIDEGARVEDPALAQRFEVYGICCHFTTQPSYWGLLFRVLDVVLWGMKRVVYHQNSTDRHQAHGSYNTSL</sequence>
<name>F4RYJ2_MELLP</name>